<organism evidence="1 2">
    <name type="scientific">Cystobacter ferrugineus</name>
    <dbReference type="NCBI Taxonomy" id="83449"/>
    <lineage>
        <taxon>Bacteria</taxon>
        <taxon>Pseudomonadati</taxon>
        <taxon>Myxococcota</taxon>
        <taxon>Myxococcia</taxon>
        <taxon>Myxococcales</taxon>
        <taxon>Cystobacterineae</taxon>
        <taxon>Archangiaceae</taxon>
        <taxon>Cystobacter</taxon>
    </lineage>
</organism>
<name>A0A1L9B802_9BACT</name>
<comment type="caution">
    <text evidence="1">The sequence shown here is derived from an EMBL/GenBank/DDBJ whole genome shotgun (WGS) entry which is preliminary data.</text>
</comment>
<gene>
    <name evidence="1" type="ORF">BON30_24885</name>
</gene>
<accession>A0A1L9B802</accession>
<sequence length="198" mass="21953">MLALVGSPALAELPVVDEAHIAWLGCDYSIKVRQDSDGAPNPKPLYRISVENESLEPGSCLWSPNRRELATSKIPPRIKIEASHNGPVLAYSWGENIQCLGPWVRISIHNVNPSTLESSRQAKLEAWYQEDPTFEGWPRPGALYLDNLIVGSNFIQVTGDFSGNRISYAPNPVTGTHFVASYPMFFEVNHSPVINTHE</sequence>
<keyword evidence="2" id="KW-1185">Reference proteome</keyword>
<evidence type="ECO:0000313" key="2">
    <source>
        <dbReference type="Proteomes" id="UP000182229"/>
    </source>
</evidence>
<reference evidence="1 2" key="2">
    <citation type="submission" date="2016-12" db="EMBL/GenBank/DDBJ databases">
        <title>Draft Genome Sequence of Cystobacter ferrugineus Strain Cbfe23.</title>
        <authorList>
            <person name="Akbar S."/>
            <person name="Dowd S.E."/>
            <person name="Stevens D.C."/>
        </authorList>
    </citation>
    <scope>NUCLEOTIDE SEQUENCE [LARGE SCALE GENOMIC DNA]</scope>
    <source>
        <strain evidence="1 2">Cbfe23</strain>
    </source>
</reference>
<dbReference type="EMBL" id="MPIN01000006">
    <property type="protein sequence ID" value="OJH38371.1"/>
    <property type="molecule type" value="Genomic_DNA"/>
</dbReference>
<evidence type="ECO:0000313" key="1">
    <source>
        <dbReference type="EMBL" id="OJH38371.1"/>
    </source>
</evidence>
<dbReference type="Proteomes" id="UP000182229">
    <property type="component" value="Unassembled WGS sequence"/>
</dbReference>
<dbReference type="AlphaFoldDB" id="A0A1L9B802"/>
<reference evidence="2" key="1">
    <citation type="submission" date="2016-11" db="EMBL/GenBank/DDBJ databases">
        <authorList>
            <person name="Shukria A."/>
            <person name="Stevens D.C."/>
        </authorList>
    </citation>
    <scope>NUCLEOTIDE SEQUENCE [LARGE SCALE GENOMIC DNA]</scope>
    <source>
        <strain evidence="2">Cbfe23</strain>
    </source>
</reference>
<protein>
    <submittedName>
        <fullName evidence="1">Uncharacterized protein</fullName>
    </submittedName>
</protein>
<proteinExistence type="predicted"/>